<evidence type="ECO:0000313" key="2">
    <source>
        <dbReference type="Proteomes" id="UP000663873"/>
    </source>
</evidence>
<organism evidence="1 2">
    <name type="scientific">Rotaria socialis</name>
    <dbReference type="NCBI Taxonomy" id="392032"/>
    <lineage>
        <taxon>Eukaryota</taxon>
        <taxon>Metazoa</taxon>
        <taxon>Spiralia</taxon>
        <taxon>Gnathifera</taxon>
        <taxon>Rotifera</taxon>
        <taxon>Eurotatoria</taxon>
        <taxon>Bdelloidea</taxon>
        <taxon>Philodinida</taxon>
        <taxon>Philodinidae</taxon>
        <taxon>Rotaria</taxon>
    </lineage>
</organism>
<protein>
    <submittedName>
        <fullName evidence="1">Uncharacterized protein</fullName>
    </submittedName>
</protein>
<sequence length="39" mass="4126">RIACKPWSVDAVPMTRKPHALAICTAAMPTCSEKIGIAS</sequence>
<evidence type="ECO:0000313" key="1">
    <source>
        <dbReference type="EMBL" id="CAF4987951.1"/>
    </source>
</evidence>
<gene>
    <name evidence="1" type="ORF">UJA718_LOCUS49661</name>
</gene>
<feature type="non-terminal residue" evidence="1">
    <location>
        <position position="1"/>
    </location>
</feature>
<accession>A0A821ZJQ5</accession>
<dbReference type="EMBL" id="CAJOBP010105474">
    <property type="protein sequence ID" value="CAF4987951.1"/>
    <property type="molecule type" value="Genomic_DNA"/>
</dbReference>
<dbReference type="AlphaFoldDB" id="A0A821ZJQ5"/>
<keyword evidence="2" id="KW-1185">Reference proteome</keyword>
<reference evidence="1" key="1">
    <citation type="submission" date="2021-02" db="EMBL/GenBank/DDBJ databases">
        <authorList>
            <person name="Nowell W R."/>
        </authorList>
    </citation>
    <scope>NUCLEOTIDE SEQUENCE</scope>
</reference>
<comment type="caution">
    <text evidence="1">The sequence shown here is derived from an EMBL/GenBank/DDBJ whole genome shotgun (WGS) entry which is preliminary data.</text>
</comment>
<name>A0A821ZJQ5_9BILA</name>
<proteinExistence type="predicted"/>
<dbReference type="Proteomes" id="UP000663873">
    <property type="component" value="Unassembled WGS sequence"/>
</dbReference>